<name>A0A396S550_9BACL</name>
<dbReference type="PANTHER" id="PTHR43866">
    <property type="entry name" value="MALONATE-SEMIALDEHYDE DEHYDROGENASE"/>
    <property type="match status" value="1"/>
</dbReference>
<organism evidence="5 6">
    <name type="scientific">Ureibacillus yapensis</name>
    <dbReference type="NCBI Taxonomy" id="2304605"/>
    <lineage>
        <taxon>Bacteria</taxon>
        <taxon>Bacillati</taxon>
        <taxon>Bacillota</taxon>
        <taxon>Bacilli</taxon>
        <taxon>Bacillales</taxon>
        <taxon>Caryophanaceae</taxon>
        <taxon>Ureibacillus</taxon>
    </lineage>
</organism>
<dbReference type="InterPro" id="IPR016162">
    <property type="entry name" value="Ald_DH_N"/>
</dbReference>
<keyword evidence="3" id="KW-0520">NAD</keyword>
<evidence type="ECO:0000259" key="4">
    <source>
        <dbReference type="Pfam" id="PF00171"/>
    </source>
</evidence>
<reference evidence="5 6" key="1">
    <citation type="submission" date="2018-08" db="EMBL/GenBank/DDBJ databases">
        <title>Lysinibacillus sp. YLB-03 draft genome sequence.</title>
        <authorList>
            <person name="Yu L."/>
        </authorList>
    </citation>
    <scope>NUCLEOTIDE SEQUENCE [LARGE SCALE GENOMIC DNA]</scope>
    <source>
        <strain evidence="5 6">YLB-03</strain>
    </source>
</reference>
<dbReference type="PANTHER" id="PTHR43866:SF4">
    <property type="entry name" value="MALONATE-SEMIALDEHYDE DEHYDROGENASE"/>
    <property type="match status" value="1"/>
</dbReference>
<dbReference type="GO" id="GO:0006210">
    <property type="term" value="P:thymine catabolic process"/>
    <property type="evidence" value="ECO:0007669"/>
    <property type="project" value="TreeGrafter"/>
</dbReference>
<dbReference type="InterPro" id="IPR010061">
    <property type="entry name" value="MeMal-semiAld_DH"/>
</dbReference>
<dbReference type="OrthoDB" id="9762913at2"/>
<dbReference type="GO" id="GO:0006574">
    <property type="term" value="P:L-valine catabolic process"/>
    <property type="evidence" value="ECO:0007669"/>
    <property type="project" value="TreeGrafter"/>
</dbReference>
<keyword evidence="6" id="KW-1185">Reference proteome</keyword>
<sequence length="504" mass="54349">MANYTTVKELTHFIGGEQVPGTSGRFSDVYNPASGEVIGRVPLASVAEVQNAIQKAKEAFPAWRDLSVSKRADIVLKFRNLLSANTEKVVELICTESGKTREDALGEITRGLESVDLAIGVPHLMKGEYSVNVGGGINAYSAKYPLGVVAAIAPFNFPIMVPLAQTSMAVAVGNAVILKASERVPMTALYISELWKQAGLPDGIWSVVNGDKDAVNELLQNPAVEAISFVGSTPVARYIYETSAKHGKRVVALGGGKNNMVVMPDADLEQVVNAFISAGYGAASQRCMAISTLMTVGSETAERLIPILKEKISALKVGHFQDGADFGPVISLQAKQSILNSIEKGEAEGAKLVIDGRNEEITNNSKGFFLAPTLFDHVKPGMEIYEQEIFGPVRNVVRVETLEEAIHLINQHELGNGVTIFTNDGLAARKFTTEIDVGMVGVNVPIPIPVGYHNFAGFKDSRFGDGQMFGPDQVRFYTKSKMISERWIAPSENNNLSFAFPSNK</sequence>
<dbReference type="AlphaFoldDB" id="A0A396S550"/>
<evidence type="ECO:0000313" key="5">
    <source>
        <dbReference type="EMBL" id="RHW33440.1"/>
    </source>
</evidence>
<comment type="caution">
    <text evidence="5">The sequence shown here is derived from an EMBL/GenBank/DDBJ whole genome shotgun (WGS) entry which is preliminary data.</text>
</comment>
<dbReference type="GO" id="GO:0004491">
    <property type="term" value="F:methylmalonate-semialdehyde dehydrogenase (acylating, NAD) activity"/>
    <property type="evidence" value="ECO:0007669"/>
    <property type="project" value="UniProtKB-EC"/>
</dbReference>
<dbReference type="Gene3D" id="3.40.605.10">
    <property type="entry name" value="Aldehyde Dehydrogenase, Chain A, domain 1"/>
    <property type="match status" value="1"/>
</dbReference>
<dbReference type="SUPFAM" id="SSF53720">
    <property type="entry name" value="ALDH-like"/>
    <property type="match status" value="1"/>
</dbReference>
<dbReference type="NCBIfam" id="TIGR01722">
    <property type="entry name" value="MMSDH"/>
    <property type="match status" value="1"/>
</dbReference>
<dbReference type="FunFam" id="3.40.605.10:FF:000003">
    <property type="entry name" value="Methylmalonate-semialdehyde dehydrogenase [acylating]"/>
    <property type="match status" value="1"/>
</dbReference>
<dbReference type="Pfam" id="PF00171">
    <property type="entry name" value="Aldedh"/>
    <property type="match status" value="1"/>
</dbReference>
<dbReference type="FunFam" id="3.40.309.10:FF:000002">
    <property type="entry name" value="Methylmalonate-semialdehyde dehydrogenase (Acylating)"/>
    <property type="match status" value="1"/>
</dbReference>
<dbReference type="RefSeq" id="WP_118877303.1">
    <property type="nucleotide sequence ID" value="NZ_QWEI01000010.1"/>
</dbReference>
<evidence type="ECO:0000313" key="6">
    <source>
        <dbReference type="Proteomes" id="UP000265692"/>
    </source>
</evidence>
<gene>
    <name evidence="5" type="primary">mmsA</name>
    <name evidence="5" type="ORF">D1B33_15455</name>
</gene>
<dbReference type="InterPro" id="IPR016163">
    <property type="entry name" value="Ald_DH_C"/>
</dbReference>
<dbReference type="CDD" id="cd07085">
    <property type="entry name" value="ALDH_F6_MMSDH"/>
    <property type="match status" value="1"/>
</dbReference>
<dbReference type="InterPro" id="IPR015590">
    <property type="entry name" value="Aldehyde_DH_dom"/>
</dbReference>
<proteinExistence type="predicted"/>
<evidence type="ECO:0000256" key="2">
    <source>
        <dbReference type="ARBA" id="ARBA00023002"/>
    </source>
</evidence>
<evidence type="ECO:0000256" key="1">
    <source>
        <dbReference type="ARBA" id="ARBA00013048"/>
    </source>
</evidence>
<dbReference type="EMBL" id="QWEI01000010">
    <property type="protein sequence ID" value="RHW33440.1"/>
    <property type="molecule type" value="Genomic_DNA"/>
</dbReference>
<evidence type="ECO:0000256" key="3">
    <source>
        <dbReference type="ARBA" id="ARBA00023027"/>
    </source>
</evidence>
<keyword evidence="2 5" id="KW-0560">Oxidoreductase</keyword>
<dbReference type="Proteomes" id="UP000265692">
    <property type="component" value="Unassembled WGS sequence"/>
</dbReference>
<protein>
    <recommendedName>
        <fullName evidence="1">methylmalonate-semialdehyde dehydrogenase (CoA acylating)</fullName>
        <ecNumber evidence="1">1.2.1.27</ecNumber>
    </recommendedName>
</protein>
<feature type="domain" description="Aldehyde dehydrogenase" evidence="4">
    <location>
        <begin position="23"/>
        <end position="483"/>
    </location>
</feature>
<dbReference type="InterPro" id="IPR016161">
    <property type="entry name" value="Ald_DH/histidinol_DH"/>
</dbReference>
<dbReference type="Gene3D" id="3.40.309.10">
    <property type="entry name" value="Aldehyde Dehydrogenase, Chain A, domain 2"/>
    <property type="match status" value="1"/>
</dbReference>
<accession>A0A396S550</accession>
<dbReference type="EC" id="1.2.1.27" evidence="1"/>